<dbReference type="InterPro" id="IPR036390">
    <property type="entry name" value="WH_DNA-bd_sf"/>
</dbReference>
<protein>
    <submittedName>
        <fullName evidence="2">MarR family transcriptional regulator</fullName>
    </submittedName>
</protein>
<dbReference type="SMART" id="SM00347">
    <property type="entry name" value="HTH_MARR"/>
    <property type="match status" value="1"/>
</dbReference>
<proteinExistence type="predicted"/>
<dbReference type="Pfam" id="PF12802">
    <property type="entry name" value="MarR_2"/>
    <property type="match status" value="1"/>
</dbReference>
<evidence type="ECO:0000313" key="3">
    <source>
        <dbReference type="Proteomes" id="UP001367513"/>
    </source>
</evidence>
<dbReference type="InterPro" id="IPR036388">
    <property type="entry name" value="WH-like_DNA-bd_sf"/>
</dbReference>
<reference evidence="2 3" key="1">
    <citation type="submission" date="2024-03" db="EMBL/GenBank/DDBJ databases">
        <title>Draft genome sequence of Pseudonocardia carboxydivorans JCM 14827.</title>
        <authorList>
            <person name="Duangmal K."/>
        </authorList>
    </citation>
    <scope>NUCLEOTIDE SEQUENCE [LARGE SCALE GENOMIC DNA]</scope>
    <source>
        <strain evidence="2 3">JCM 14827</strain>
    </source>
</reference>
<dbReference type="PANTHER" id="PTHR33164:SF104">
    <property type="entry name" value="TRANSCRIPTIONAL REGULATORY PROTEIN"/>
    <property type="match status" value="1"/>
</dbReference>
<dbReference type="InterPro" id="IPR039422">
    <property type="entry name" value="MarR/SlyA-like"/>
</dbReference>
<dbReference type="InterPro" id="IPR000835">
    <property type="entry name" value="HTH_MarR-typ"/>
</dbReference>
<organism evidence="2 3">
    <name type="scientific">Pseudonocardia alni subsp. carboxydivorans</name>
    <dbReference type="NCBI Taxonomy" id="415010"/>
    <lineage>
        <taxon>Bacteria</taxon>
        <taxon>Bacillati</taxon>
        <taxon>Actinomycetota</taxon>
        <taxon>Actinomycetes</taxon>
        <taxon>Pseudonocardiales</taxon>
        <taxon>Pseudonocardiaceae</taxon>
        <taxon>Pseudonocardia</taxon>
    </lineage>
</organism>
<name>A0ABU9AH62_PSEA5</name>
<dbReference type="PANTHER" id="PTHR33164">
    <property type="entry name" value="TRANSCRIPTIONAL REGULATOR, MARR FAMILY"/>
    <property type="match status" value="1"/>
</dbReference>
<dbReference type="RefSeq" id="WP_224401624.1">
    <property type="nucleotide sequence ID" value="NZ_BAAAOD010000045.1"/>
</dbReference>
<dbReference type="SUPFAM" id="SSF46785">
    <property type="entry name" value="Winged helix' DNA-binding domain"/>
    <property type="match status" value="1"/>
</dbReference>
<dbReference type="EMBL" id="JBBPIX010000010">
    <property type="protein sequence ID" value="MEK6465785.1"/>
    <property type="molecule type" value="Genomic_DNA"/>
</dbReference>
<keyword evidence="3" id="KW-1185">Reference proteome</keyword>
<evidence type="ECO:0000259" key="1">
    <source>
        <dbReference type="PROSITE" id="PS50995"/>
    </source>
</evidence>
<evidence type="ECO:0000313" key="2">
    <source>
        <dbReference type="EMBL" id="MEK6465785.1"/>
    </source>
</evidence>
<dbReference type="Proteomes" id="UP001367513">
    <property type="component" value="Unassembled WGS sequence"/>
</dbReference>
<accession>A0ABU9AH62</accession>
<comment type="caution">
    <text evidence="2">The sequence shown here is derived from an EMBL/GenBank/DDBJ whole genome shotgun (WGS) entry which is preliminary data.</text>
</comment>
<dbReference type="PROSITE" id="PS50995">
    <property type="entry name" value="HTH_MARR_2"/>
    <property type="match status" value="1"/>
</dbReference>
<dbReference type="PRINTS" id="PR00598">
    <property type="entry name" value="HTHMARR"/>
</dbReference>
<sequence>MPERDAVDDLVDQWRHERPDLSPDGLAAMATIGRLGRFAALVAPRVERVFAAHGLRTGEFDVLAALRRAGAPYVLTPTRLSRALMLSPAATTHRLDRLDDAGWVERNLDPENRRSILVRLTDPGRELVDRAVADHVDNERRILGPLGPDDRALLDGLLRRLLAGVEDP</sequence>
<gene>
    <name evidence="2" type="ORF">WG925_18770</name>
</gene>
<feature type="domain" description="HTH marR-type" evidence="1">
    <location>
        <begin position="22"/>
        <end position="163"/>
    </location>
</feature>
<dbReference type="Gene3D" id="1.10.10.10">
    <property type="entry name" value="Winged helix-like DNA-binding domain superfamily/Winged helix DNA-binding domain"/>
    <property type="match status" value="1"/>
</dbReference>